<gene>
    <name evidence="1" type="ORF">SDC9_58884</name>
</gene>
<evidence type="ECO:0008006" key="2">
    <source>
        <dbReference type="Google" id="ProtNLM"/>
    </source>
</evidence>
<sequence>MTRSSKYSYGTFISIALSLLNKKRGGDEIFDEVCSQVIMKHLDPTYLSSTGLDAGGDGGLDGWGFSADGKIKYAFSIQQAVKTKLASEIVKWKKSEYKELYFFTNQPLSQSLKARYTALENKVTIFDQENIVAIINEHPEIGNLLDLPTLKAQFDKSYLQDKHQFIKQEFEIEQYCSRYIHLKEEGKECTSRDPLELLLEKNCLFIEAPAGYGKTSLLQQIYLESINSDVLPVPIFIKLKDYIPGGFWKQIEQAIPQLSGALLNNFILLLDGYDEVAEIDRANLIKEVNQVLSNPGELQMVIITARSEQYTASDLEKFDKVFVSALLEGLTESNLIELIKSHPSSDYSALRNNVLFLSTCQNPFHVKNLINYYDTEKTLARDIVQLMEYISNQEIDLVFKNTSFEDTYLQNIILYLQLNQTKEIPCGTADSPITPNELFLINNMHRSILEFIAAKRLAQFDTKHIISLISSYDRIHSYLSNIFGYVLNILCSSTEDEDYLKFEHLVEWSIHFNVNILIRIESEKIPLELNHEIFKAYFESRSNLFEWNDIEYFSVPFILRNYQNIELLTNFIHGNYMNLSLAIELEFCILLLQKIILTHEDNSNTWILKPNENEILLSAFLELLEKQPESRITSSMFYLVCHNPCFASFSEESIASFINSVAHIHEKEGVISNLCRLFINLKMQLSIENYKKILLIAFEHMDDLTVAFGLVPPQIDDDYTTPVMTFVSIQEFYELTKIFINLNPEAYWQVFEYFNELVEKRGNHQNDCWEYYELFFKLWEQDNGIRFSSIDLTVIERFLKIQSRNHSLDQWLEKVRIVFSLEGETLWKVLSPLLMEKNNWLDWRVIGNTLWSTITSITAFRKVCRLIEKTDDPKTLQFYKAFRVMIPRNHKLYPYISKFLKKAEVDDIFNQDRKDQAEIEKRKRLEEKPIKDMCVLFSRDALSAEFNKLIFTLEKKSITRNILQEQHYFRNNLEINRFVSDYLLWVLKDDDSRIDAESVSQIVDNILGVNWGLYFAQYLSQNSIKPEALTEKQIKHLSTWIEDTIKQYPMRNHNDIKYVNQTVCCQLLRTIQIPVSIPEDLLIGAALSENPSTLGRRVIFQHYEAYSIDYLESYVCKNKLIDYLIDNFIPESISDIQTMISCEYLSKNLSKILAYKKKEFKERLIKFVNRNMSSLYQTSVMEMLGTLNVCIRDLSEESIISAIEIEQQDLKHNYASCLLNSNELIKSDCDKEYRVQLLRRIFNTAGDSLKPRIAELVISCDPLAGDIFRFYSQYLLDSDNNKLPSSLIHSRRFSKFFTADFDSIDLIERLLIYSLQKNSDRRDAIRDIAIESYIRIAEEICCQENLDKVITSLIMVMETTEKKFLSKYIERIKIEYSDRICLRTIDWQELLNSY</sequence>
<dbReference type="Gene3D" id="3.40.50.300">
    <property type="entry name" value="P-loop containing nucleotide triphosphate hydrolases"/>
    <property type="match status" value="1"/>
</dbReference>
<comment type="caution">
    <text evidence="1">The sequence shown here is derived from an EMBL/GenBank/DDBJ whole genome shotgun (WGS) entry which is preliminary data.</text>
</comment>
<organism evidence="1">
    <name type="scientific">bioreactor metagenome</name>
    <dbReference type="NCBI Taxonomy" id="1076179"/>
    <lineage>
        <taxon>unclassified sequences</taxon>
        <taxon>metagenomes</taxon>
        <taxon>ecological metagenomes</taxon>
    </lineage>
</organism>
<reference evidence="1" key="1">
    <citation type="submission" date="2019-08" db="EMBL/GenBank/DDBJ databases">
        <authorList>
            <person name="Kucharzyk K."/>
            <person name="Murdoch R.W."/>
            <person name="Higgins S."/>
            <person name="Loffler F."/>
        </authorList>
    </citation>
    <scope>NUCLEOTIDE SEQUENCE</scope>
</reference>
<name>A0A644X9P3_9ZZZZ</name>
<protein>
    <recommendedName>
        <fullName evidence="2">NACHT domain-containing protein</fullName>
    </recommendedName>
</protein>
<dbReference type="SUPFAM" id="SSF52540">
    <property type="entry name" value="P-loop containing nucleoside triphosphate hydrolases"/>
    <property type="match status" value="1"/>
</dbReference>
<dbReference type="InterPro" id="IPR027417">
    <property type="entry name" value="P-loop_NTPase"/>
</dbReference>
<dbReference type="EMBL" id="VSSQ01001986">
    <property type="protein sequence ID" value="MPM12531.1"/>
    <property type="molecule type" value="Genomic_DNA"/>
</dbReference>
<evidence type="ECO:0000313" key="1">
    <source>
        <dbReference type="EMBL" id="MPM12531.1"/>
    </source>
</evidence>
<accession>A0A644X9P3</accession>
<proteinExistence type="predicted"/>